<reference evidence="2 3" key="1">
    <citation type="submission" date="2016-10" db="EMBL/GenBank/DDBJ databases">
        <authorList>
            <person name="de Groot N.N."/>
        </authorList>
    </citation>
    <scope>NUCLEOTIDE SEQUENCE [LARGE SCALE GENOMIC DNA]</scope>
    <source>
        <strain evidence="3">P4-7,KCTC 19426,CECT 7604</strain>
    </source>
</reference>
<feature type="domain" description="PH" evidence="1">
    <location>
        <begin position="37"/>
        <end position="158"/>
    </location>
</feature>
<accession>A0A1H0I828</accession>
<dbReference type="OrthoDB" id="3826692at2"/>
<dbReference type="STRING" id="1090615.SAMN04515671_0405"/>
<dbReference type="InterPro" id="IPR057446">
    <property type="entry name" value="PH_bac"/>
</dbReference>
<dbReference type="EMBL" id="LT629710">
    <property type="protein sequence ID" value="SDO27614.1"/>
    <property type="molecule type" value="Genomic_DNA"/>
</dbReference>
<keyword evidence="3" id="KW-1185">Reference proteome</keyword>
<evidence type="ECO:0000313" key="2">
    <source>
        <dbReference type="EMBL" id="SDO27614.1"/>
    </source>
</evidence>
<protein>
    <recommendedName>
        <fullName evidence="1">PH domain-containing protein</fullName>
    </recommendedName>
</protein>
<dbReference type="RefSeq" id="WP_090474314.1">
    <property type="nucleotide sequence ID" value="NZ_LT629710.1"/>
</dbReference>
<gene>
    <name evidence="2" type="ORF">SAMN04515671_0405</name>
</gene>
<dbReference type="AlphaFoldDB" id="A0A1H0I828"/>
<organism evidence="2 3">
    <name type="scientific">Nakamurella panacisegetis</name>
    <dbReference type="NCBI Taxonomy" id="1090615"/>
    <lineage>
        <taxon>Bacteria</taxon>
        <taxon>Bacillati</taxon>
        <taxon>Actinomycetota</taxon>
        <taxon>Actinomycetes</taxon>
        <taxon>Nakamurellales</taxon>
        <taxon>Nakamurellaceae</taxon>
        <taxon>Nakamurella</taxon>
    </lineage>
</organism>
<dbReference type="Proteomes" id="UP000198741">
    <property type="component" value="Chromosome I"/>
</dbReference>
<dbReference type="Pfam" id="PF25362">
    <property type="entry name" value="bPH_11"/>
    <property type="match status" value="1"/>
</dbReference>
<name>A0A1H0I828_9ACTN</name>
<proteinExistence type="predicted"/>
<evidence type="ECO:0000313" key="3">
    <source>
        <dbReference type="Proteomes" id="UP000198741"/>
    </source>
</evidence>
<evidence type="ECO:0000259" key="1">
    <source>
        <dbReference type="Pfam" id="PF25362"/>
    </source>
</evidence>
<sequence length="177" mass="18400">MERLLLTLVLVALILLSAYGILVGWRHRAARQSDLAAPPAAPADLGDELCAPLSGLYVSTTNAGSWQDRIVAHTLGRRAAATVHLSRRGVLIDRVGETAIFIPAADLVAVGAAPGIAGKVMAMPDGVLVITWDLGGVQVDSGLRLDDLQAQAEWIQTARQLIPGVIPGATTNDGATA</sequence>